<evidence type="ECO:0000313" key="6">
    <source>
        <dbReference type="Proteomes" id="UP000781710"/>
    </source>
</evidence>
<dbReference type="InterPro" id="IPR001434">
    <property type="entry name" value="OmcB-like_DUF11"/>
</dbReference>
<evidence type="ECO:0000259" key="1">
    <source>
        <dbReference type="Pfam" id="PF01345"/>
    </source>
</evidence>
<dbReference type="InterPro" id="IPR048834">
    <property type="entry name" value="SpaA_pre-album"/>
</dbReference>
<dbReference type="EMBL" id="PDWW01000001">
    <property type="protein sequence ID" value="KAF1727456.1"/>
    <property type="molecule type" value="Genomic_DNA"/>
</dbReference>
<evidence type="ECO:0000259" key="2">
    <source>
        <dbReference type="Pfam" id="PF19403"/>
    </source>
</evidence>
<gene>
    <name evidence="5" type="ORF">CSC78_01185</name>
</gene>
<organism evidence="5 6">
    <name type="scientific">Pseudoxanthomonas japonensis</name>
    <dbReference type="NCBI Taxonomy" id="69284"/>
    <lineage>
        <taxon>Bacteria</taxon>
        <taxon>Pseudomonadati</taxon>
        <taxon>Pseudomonadota</taxon>
        <taxon>Gammaproteobacteria</taxon>
        <taxon>Lysobacterales</taxon>
        <taxon>Lysobacteraceae</taxon>
        <taxon>Pseudoxanthomonas</taxon>
    </lineage>
</organism>
<evidence type="ECO:0000259" key="3">
    <source>
        <dbReference type="Pfam" id="PF20674"/>
    </source>
</evidence>
<dbReference type="Pfam" id="PF20674">
    <property type="entry name" value="SpaA_3"/>
    <property type="match status" value="2"/>
</dbReference>
<dbReference type="Proteomes" id="UP000781710">
    <property type="component" value="Unassembled WGS sequence"/>
</dbReference>
<name>A0ABQ6ZM91_9GAMM</name>
<feature type="domain" description="DUF11" evidence="1">
    <location>
        <begin position="866"/>
        <end position="966"/>
    </location>
</feature>
<feature type="domain" description="SpaA-like prealbumin fold" evidence="4">
    <location>
        <begin position="557"/>
        <end position="662"/>
    </location>
</feature>
<comment type="caution">
    <text evidence="5">The sequence shown here is derived from an EMBL/GenBank/DDBJ whole genome shotgun (WGS) entry which is preliminary data.</text>
</comment>
<accession>A0ABQ6ZM91</accession>
<dbReference type="Pfam" id="PF01345">
    <property type="entry name" value="DUF11"/>
    <property type="match status" value="1"/>
</dbReference>
<dbReference type="InterPro" id="IPR045826">
    <property type="entry name" value="SpaA_PFL_dom_2"/>
</dbReference>
<dbReference type="NCBIfam" id="TIGR01451">
    <property type="entry name" value="B_ant_repeat"/>
    <property type="match status" value="1"/>
</dbReference>
<feature type="domain" description="SpaA-like prealbumin fold" evidence="3">
    <location>
        <begin position="326"/>
        <end position="438"/>
    </location>
</feature>
<feature type="domain" description="SpaA-like prealbumin fold" evidence="3">
    <location>
        <begin position="442"/>
        <end position="552"/>
    </location>
</feature>
<dbReference type="InterPro" id="IPR047589">
    <property type="entry name" value="DUF11_rpt"/>
</dbReference>
<sequence>MAPGNGFCKRTYLVACRRHQHEGSRRKYMRFLIPALNAHLNRIAIAGRRRHVRNALTCGLVALGIAAPVSAQQVVDWADFSSPTSAAYPGGGNVTVTIASSYRRDGSSVTYSYMAGYPQVDAAPVEELAALEATAPFQTQFPYGSIGPRSAMATWNTSTNVGTIEHVLTMDFPAANRAGGDTLVGLGGVYPNISGPKGSRLNSRWIVTATRCNGTAETNYSGWSSIIPPTGFTATDGAAGAVFSTPVTGAATSGGYVVSVGTLSTYNGNRDAVPALVRPAAGTCYSRITITRAITSSGTELPGGWSPVDTEYFKLYIGKVLDAGILRLRKSLPHGRAVSGNQFHLRIAGGTGADVVATTSGTTNTPTQVATLEPALAGTAYTLSEAAAGSPATVLSNYRTTYACTNTRTGGQTPSGSGTSFTVTPAANDDLTCTFTNSRIATLRLRKALPNGRSAAGDQFRLAIAGTDAPAAVTTTGSGTTATGTVTHTTATAGSTYTLSETGASGAVLGNYATTYSCTNARSGGQTPSGSDTTFEVTPLAGDDLTCTFSNALRPRVTIRKTSIGGTGSFTFSGNNGIANQTIATATSGTPVAGAVQMLTTVGQATTITEDALPAGFALTDIACTGVPAGSTTVNLATRRVTLSAAATAAGTNATCTFTNTRPTQLTLRKTVTNDNGGTQPATAWTLSAAGPTAISGATGTPAVTSATVNPGTYTLSESATPTGYTASSYSCVKNGGAAVSGNSITLAAGDTATCTINNDDRPATLTLRKTVTNDNGGTQLPTAWTLSAAGPTAISGATGSAAVTNATVNPGTYTLSESATPTGYTASSYSCVKNGGAAVVGNSIALAAGDVATCTINNNDSNQTDVSITKVASADTVVRGDEVVFTLVVRNPGVAAATGTVVRDPAVAGLDCTAAGLAVPTCSATGGASCPTPLTATGLQAGVAIPALPAGSTVSIDLTCRATASGMP</sequence>
<feature type="domain" description="SpaA-like prealbumin fold" evidence="2">
    <location>
        <begin position="761"/>
        <end position="857"/>
    </location>
</feature>
<proteinExistence type="predicted"/>
<evidence type="ECO:0000313" key="5">
    <source>
        <dbReference type="EMBL" id="KAF1727456.1"/>
    </source>
</evidence>
<reference evidence="5 6" key="1">
    <citation type="submission" date="2017-10" db="EMBL/GenBank/DDBJ databases">
        <title>Whole genome sequencing of members of genus Pseudoxanthomonas.</title>
        <authorList>
            <person name="Kumar S."/>
            <person name="Bansal K."/>
            <person name="Kaur A."/>
            <person name="Patil P."/>
            <person name="Sharma S."/>
            <person name="Patil P.B."/>
        </authorList>
    </citation>
    <scope>NUCLEOTIDE SEQUENCE [LARGE SCALE GENOMIC DNA]</scope>
    <source>
        <strain evidence="5 6">DSM 17109</strain>
    </source>
</reference>
<keyword evidence="6" id="KW-1185">Reference proteome</keyword>
<dbReference type="InterPro" id="IPR055371">
    <property type="entry name" value="SpaA_PFL_dom_4"/>
</dbReference>
<evidence type="ECO:0000259" key="4">
    <source>
        <dbReference type="Pfam" id="PF24514"/>
    </source>
</evidence>
<evidence type="ECO:0008006" key="7">
    <source>
        <dbReference type="Google" id="ProtNLM"/>
    </source>
</evidence>
<dbReference type="Pfam" id="PF19403">
    <property type="entry name" value="SpaA_2"/>
    <property type="match status" value="1"/>
</dbReference>
<protein>
    <recommendedName>
        <fullName evidence="7">DUF11 domain-containing protein</fullName>
    </recommendedName>
</protein>
<dbReference type="Pfam" id="PF24514">
    <property type="entry name" value="SpaA_4"/>
    <property type="match status" value="1"/>
</dbReference>